<dbReference type="InterPro" id="IPR001461">
    <property type="entry name" value="Aspartic_peptidase_A1"/>
</dbReference>
<evidence type="ECO:0000256" key="5">
    <source>
        <dbReference type="ARBA" id="ARBA00022729"/>
    </source>
</evidence>
<dbReference type="InterPro" id="IPR033121">
    <property type="entry name" value="PEPTIDASE_A1"/>
</dbReference>
<keyword evidence="16" id="KW-1185">Reference proteome</keyword>
<dbReference type="FunFam" id="2.40.70.10:FF:000020">
    <property type="entry name" value="Aspartic proteinase-like protein 2"/>
    <property type="match status" value="1"/>
</dbReference>
<evidence type="ECO:0000256" key="4">
    <source>
        <dbReference type="ARBA" id="ARBA00022692"/>
    </source>
</evidence>
<dbReference type="PRINTS" id="PR00792">
    <property type="entry name" value="PEPSIN"/>
</dbReference>
<dbReference type="STRING" id="29655.A0A0K9PX92"/>
<evidence type="ECO:0000256" key="9">
    <source>
        <dbReference type="ARBA" id="ARBA00023136"/>
    </source>
</evidence>
<dbReference type="OMA" id="CNVTLGT"/>
<dbReference type="EMBL" id="LFYR01000619">
    <property type="protein sequence ID" value="KMZ72872.1"/>
    <property type="molecule type" value="Genomic_DNA"/>
</dbReference>
<dbReference type="PANTHER" id="PTHR13683">
    <property type="entry name" value="ASPARTYL PROTEASES"/>
    <property type="match status" value="1"/>
</dbReference>
<dbReference type="GO" id="GO:0016020">
    <property type="term" value="C:membrane"/>
    <property type="evidence" value="ECO:0007669"/>
    <property type="project" value="UniProtKB-SubCell"/>
</dbReference>
<name>A0A0K9PX92_ZOSMR</name>
<dbReference type="Pfam" id="PF14541">
    <property type="entry name" value="TAXi_C"/>
    <property type="match status" value="1"/>
</dbReference>
<organism evidence="15 16">
    <name type="scientific">Zostera marina</name>
    <name type="common">Eelgrass</name>
    <dbReference type="NCBI Taxonomy" id="29655"/>
    <lineage>
        <taxon>Eukaryota</taxon>
        <taxon>Viridiplantae</taxon>
        <taxon>Streptophyta</taxon>
        <taxon>Embryophyta</taxon>
        <taxon>Tracheophyta</taxon>
        <taxon>Spermatophyta</taxon>
        <taxon>Magnoliopsida</taxon>
        <taxon>Liliopsida</taxon>
        <taxon>Zosteraceae</taxon>
        <taxon>Zostera</taxon>
    </lineage>
</organism>
<evidence type="ECO:0000256" key="7">
    <source>
        <dbReference type="ARBA" id="ARBA00022801"/>
    </source>
</evidence>
<dbReference type="InterPro" id="IPR021109">
    <property type="entry name" value="Peptidase_aspartic_dom_sf"/>
</dbReference>
<reference evidence="16" key="1">
    <citation type="journal article" date="2016" name="Nature">
        <title>The genome of the seagrass Zostera marina reveals angiosperm adaptation to the sea.</title>
        <authorList>
            <person name="Olsen J.L."/>
            <person name="Rouze P."/>
            <person name="Verhelst B."/>
            <person name="Lin Y.-C."/>
            <person name="Bayer T."/>
            <person name="Collen J."/>
            <person name="Dattolo E."/>
            <person name="De Paoli E."/>
            <person name="Dittami S."/>
            <person name="Maumus F."/>
            <person name="Michel G."/>
            <person name="Kersting A."/>
            <person name="Lauritano C."/>
            <person name="Lohaus R."/>
            <person name="Toepel M."/>
            <person name="Tonon T."/>
            <person name="Vanneste K."/>
            <person name="Amirebrahimi M."/>
            <person name="Brakel J."/>
            <person name="Bostroem C."/>
            <person name="Chovatia M."/>
            <person name="Grimwood J."/>
            <person name="Jenkins J.W."/>
            <person name="Jueterbock A."/>
            <person name="Mraz A."/>
            <person name="Stam W.T."/>
            <person name="Tice H."/>
            <person name="Bornberg-Bauer E."/>
            <person name="Green P.J."/>
            <person name="Pearson G.A."/>
            <person name="Procaccini G."/>
            <person name="Duarte C.M."/>
            <person name="Schmutz J."/>
            <person name="Reusch T.B.H."/>
            <person name="Van de Peer Y."/>
        </authorList>
    </citation>
    <scope>NUCLEOTIDE SEQUENCE [LARGE SCALE GENOMIC DNA]</scope>
    <source>
        <strain evidence="16">cv. Finnish</strain>
    </source>
</reference>
<evidence type="ECO:0000259" key="14">
    <source>
        <dbReference type="PROSITE" id="PS51767"/>
    </source>
</evidence>
<evidence type="ECO:0000313" key="16">
    <source>
        <dbReference type="Proteomes" id="UP000036987"/>
    </source>
</evidence>
<dbReference type="PROSITE" id="PS51767">
    <property type="entry name" value="PEPTIDASE_A1"/>
    <property type="match status" value="1"/>
</dbReference>
<evidence type="ECO:0000313" key="15">
    <source>
        <dbReference type="EMBL" id="KMZ72872.1"/>
    </source>
</evidence>
<feature type="domain" description="Peptidase A1" evidence="14">
    <location>
        <begin position="100"/>
        <end position="457"/>
    </location>
</feature>
<evidence type="ECO:0000256" key="3">
    <source>
        <dbReference type="ARBA" id="ARBA00022670"/>
    </source>
</evidence>
<proteinExistence type="inferred from homology"/>
<dbReference type="InterPro" id="IPR034161">
    <property type="entry name" value="Pepsin-like_plant"/>
</dbReference>
<keyword evidence="3" id="KW-0645">Protease</keyword>
<keyword evidence="4 12" id="KW-0812">Transmembrane</keyword>
<sequence>MAAAAFVVILLAIEGAVVRGFTFPAKMMTLERAFPHGGQIEPLRSRDGVRHVELLKGRKRKLGVQVQVINNSRAVSSSPSPGVVDFPVDGSSNPFSVGLYFTRVKLGNPMKEFYVQIDTGSDVLWVTCSSCIGCPTTSGLNLELEFFDPKSSSSSSIISCSDQRCSYGIQTSDSMCSSSNKNSECMYKFQYGDGSGTSGYYVSDSMHFDTVVGNGMILNSSAKVLFGCSNTQTGDLTKSDRAVDGILGLGQAELSVVSQLSSIGASPRVFSHCLKGTNEGGGILVFGKIVEPGIVYTPIVKDQPHYNLNLQSISINGKTLPISSSLFTTSNAQGTIIDSGTTLAYLADKVYDPFVNAITSAVSIPYSSSVSNGSQCFITSSSISIIFPSISLNFEGSAPMVLKPEHYLIQQGTISGAAIWCIGVQKNEGQEITILGDLILKDRIVVYDLVGQRIGWTDYDCSLPVNVSSPSSGTNEFVNAGQYGINNSPSTNFAHFYLAAAVTVILLQIFLFPFFIL</sequence>
<evidence type="ECO:0000256" key="13">
    <source>
        <dbReference type="SAM" id="SignalP"/>
    </source>
</evidence>
<keyword evidence="5 13" id="KW-0732">Signal</keyword>
<protein>
    <submittedName>
        <fullName evidence="15">Secreted aspartic proteinase</fullName>
    </submittedName>
</protein>
<gene>
    <name evidence="15" type="ORF">ZOSMA_159G00370</name>
</gene>
<dbReference type="AlphaFoldDB" id="A0A0K9PX92"/>
<feature type="active site" evidence="11">
    <location>
        <position position="338"/>
    </location>
</feature>
<keyword evidence="7" id="KW-0378">Hydrolase</keyword>
<feature type="transmembrane region" description="Helical" evidence="12">
    <location>
        <begin position="496"/>
        <end position="516"/>
    </location>
</feature>
<dbReference type="Proteomes" id="UP000036987">
    <property type="component" value="Unassembled WGS sequence"/>
</dbReference>
<dbReference type="PANTHER" id="PTHR13683:SF375">
    <property type="entry name" value="PEPTIDASE A1 DOMAIN-CONTAINING PROTEIN"/>
    <property type="match status" value="1"/>
</dbReference>
<comment type="subcellular location">
    <subcellularLocation>
        <location evidence="1">Membrane</location>
    </subcellularLocation>
</comment>
<keyword evidence="6" id="KW-0064">Aspartyl protease</keyword>
<dbReference type="GO" id="GO:0006508">
    <property type="term" value="P:proteolysis"/>
    <property type="evidence" value="ECO:0007669"/>
    <property type="project" value="UniProtKB-KW"/>
</dbReference>
<feature type="signal peptide" evidence="13">
    <location>
        <begin position="1"/>
        <end position="20"/>
    </location>
</feature>
<evidence type="ECO:0000256" key="2">
    <source>
        <dbReference type="ARBA" id="ARBA00007447"/>
    </source>
</evidence>
<evidence type="ECO:0000256" key="1">
    <source>
        <dbReference type="ARBA" id="ARBA00004370"/>
    </source>
</evidence>
<comment type="similarity">
    <text evidence="2">Belongs to the peptidase A1 family.</text>
</comment>
<accession>A0A0K9PX92</accession>
<evidence type="ECO:0000256" key="6">
    <source>
        <dbReference type="ARBA" id="ARBA00022750"/>
    </source>
</evidence>
<dbReference type="CDD" id="cd05476">
    <property type="entry name" value="pepsin_A_like_plant"/>
    <property type="match status" value="1"/>
</dbReference>
<dbReference type="InterPro" id="IPR032799">
    <property type="entry name" value="TAXi_C"/>
</dbReference>
<keyword evidence="9 12" id="KW-0472">Membrane</keyword>
<evidence type="ECO:0000256" key="11">
    <source>
        <dbReference type="PIRSR" id="PIRSR601461-1"/>
    </source>
</evidence>
<keyword evidence="8 12" id="KW-1133">Transmembrane helix</keyword>
<evidence type="ECO:0000256" key="12">
    <source>
        <dbReference type="SAM" id="Phobius"/>
    </source>
</evidence>
<feature type="active site" evidence="11">
    <location>
        <position position="118"/>
    </location>
</feature>
<dbReference type="GO" id="GO:0004190">
    <property type="term" value="F:aspartic-type endopeptidase activity"/>
    <property type="evidence" value="ECO:0007669"/>
    <property type="project" value="UniProtKB-KW"/>
</dbReference>
<feature type="chain" id="PRO_5005528100" evidence="13">
    <location>
        <begin position="21"/>
        <end position="517"/>
    </location>
</feature>
<evidence type="ECO:0000256" key="10">
    <source>
        <dbReference type="ARBA" id="ARBA00023180"/>
    </source>
</evidence>
<dbReference type="SUPFAM" id="SSF50630">
    <property type="entry name" value="Acid proteases"/>
    <property type="match status" value="1"/>
</dbReference>
<keyword evidence="10" id="KW-0325">Glycoprotein</keyword>
<comment type="caution">
    <text evidence="15">The sequence shown here is derived from an EMBL/GenBank/DDBJ whole genome shotgun (WGS) entry which is preliminary data.</text>
</comment>
<dbReference type="FunFam" id="2.40.70.10:FF:000018">
    <property type="entry name" value="Aspartic proteinase-like protein 2"/>
    <property type="match status" value="1"/>
</dbReference>
<dbReference type="OrthoDB" id="2747330at2759"/>
<dbReference type="Pfam" id="PF14543">
    <property type="entry name" value="TAXi_N"/>
    <property type="match status" value="1"/>
</dbReference>
<evidence type="ECO:0000256" key="8">
    <source>
        <dbReference type="ARBA" id="ARBA00022989"/>
    </source>
</evidence>
<dbReference type="InterPro" id="IPR032861">
    <property type="entry name" value="TAXi_N"/>
</dbReference>
<dbReference type="Gene3D" id="2.40.70.10">
    <property type="entry name" value="Acid Proteases"/>
    <property type="match status" value="2"/>
</dbReference>